<sequence length="224" mass="23097">MTTSAAAPTQALCIGLTYPGSDSPLPGCEVDAYNMTQLASNMGIPSESITALSDVNGTDVTKADILASLREMVDNAQPGDNLIMAFAGHGGQRASTEAGETDGLDELIFASDGPISDNEIYDILRDLPEGCNMNMVFDSCRSGTMVDLDFADLDANIVCVSAALESQNSTGDTSGGVFTNQLCEVLQANPGIALADAIETVNTLNAANGVPHVAMVTTTTGAEH</sequence>
<dbReference type="GO" id="GO:0005737">
    <property type="term" value="C:cytoplasm"/>
    <property type="evidence" value="ECO:0007669"/>
    <property type="project" value="TreeGrafter"/>
</dbReference>
<evidence type="ECO:0000313" key="5">
    <source>
        <dbReference type="EMBL" id="ORZ32761.1"/>
    </source>
</evidence>
<evidence type="ECO:0000256" key="2">
    <source>
        <dbReference type="ARBA" id="ARBA00022703"/>
    </source>
</evidence>
<dbReference type="Pfam" id="PF00656">
    <property type="entry name" value="Peptidase_C14"/>
    <property type="match status" value="1"/>
</dbReference>
<feature type="domain" description="Peptidase C14 caspase" evidence="4">
    <location>
        <begin position="11"/>
        <end position="190"/>
    </location>
</feature>
<keyword evidence="2" id="KW-0053">Apoptosis</keyword>
<evidence type="ECO:0000256" key="1">
    <source>
        <dbReference type="ARBA" id="ARBA00009005"/>
    </source>
</evidence>
<dbReference type="InterPro" id="IPR050452">
    <property type="entry name" value="Metacaspase"/>
</dbReference>
<dbReference type="Gene3D" id="3.40.50.12660">
    <property type="match status" value="1"/>
</dbReference>
<dbReference type="InterPro" id="IPR011600">
    <property type="entry name" value="Pept_C14_caspase"/>
</dbReference>
<keyword evidence="6" id="KW-1185">Reference proteome</keyword>
<organism evidence="5 6">
    <name type="scientific">Catenaria anguillulae PL171</name>
    <dbReference type="NCBI Taxonomy" id="765915"/>
    <lineage>
        <taxon>Eukaryota</taxon>
        <taxon>Fungi</taxon>
        <taxon>Fungi incertae sedis</taxon>
        <taxon>Blastocladiomycota</taxon>
        <taxon>Blastocladiomycetes</taxon>
        <taxon>Blastocladiales</taxon>
        <taxon>Catenariaceae</taxon>
        <taxon>Catenaria</taxon>
    </lineage>
</organism>
<accession>A0A1Y2HFV2</accession>
<dbReference type="PANTHER" id="PTHR48104">
    <property type="entry name" value="METACASPASE-4"/>
    <property type="match status" value="1"/>
</dbReference>
<gene>
    <name evidence="5" type="ORF">BCR44DRAFT_1228661</name>
</gene>
<dbReference type="PANTHER" id="PTHR48104:SF30">
    <property type="entry name" value="METACASPASE-1"/>
    <property type="match status" value="1"/>
</dbReference>
<comment type="caution">
    <text evidence="5">The sequence shown here is derived from an EMBL/GenBank/DDBJ whole genome shotgun (WGS) entry which is preliminary data.</text>
</comment>
<dbReference type="AlphaFoldDB" id="A0A1Y2HFV2"/>
<dbReference type="GO" id="GO:0006508">
    <property type="term" value="P:proteolysis"/>
    <property type="evidence" value="ECO:0007669"/>
    <property type="project" value="InterPro"/>
</dbReference>
<protein>
    <submittedName>
        <fullName evidence="5">Caspase domain-domain-containing protein</fullName>
    </submittedName>
</protein>
<dbReference type="OrthoDB" id="3223806at2759"/>
<dbReference type="InterPro" id="IPR029030">
    <property type="entry name" value="Caspase-like_dom_sf"/>
</dbReference>
<evidence type="ECO:0000256" key="3">
    <source>
        <dbReference type="ARBA" id="ARBA00022807"/>
    </source>
</evidence>
<dbReference type="GO" id="GO:0006915">
    <property type="term" value="P:apoptotic process"/>
    <property type="evidence" value="ECO:0007669"/>
    <property type="project" value="UniProtKB-KW"/>
</dbReference>
<dbReference type="EMBL" id="MCFL01000042">
    <property type="protein sequence ID" value="ORZ32761.1"/>
    <property type="molecule type" value="Genomic_DNA"/>
</dbReference>
<keyword evidence="3" id="KW-0645">Protease</keyword>
<evidence type="ECO:0000259" key="4">
    <source>
        <dbReference type="Pfam" id="PF00656"/>
    </source>
</evidence>
<dbReference type="SUPFAM" id="SSF52129">
    <property type="entry name" value="Caspase-like"/>
    <property type="match status" value="1"/>
</dbReference>
<dbReference type="Proteomes" id="UP000193411">
    <property type="component" value="Unassembled WGS sequence"/>
</dbReference>
<comment type="similarity">
    <text evidence="1">Belongs to the peptidase C14B family.</text>
</comment>
<keyword evidence="3" id="KW-0378">Hydrolase</keyword>
<reference evidence="5 6" key="1">
    <citation type="submission" date="2016-07" db="EMBL/GenBank/DDBJ databases">
        <title>Pervasive Adenine N6-methylation of Active Genes in Fungi.</title>
        <authorList>
            <consortium name="DOE Joint Genome Institute"/>
            <person name="Mondo S.J."/>
            <person name="Dannebaum R.O."/>
            <person name="Kuo R.C."/>
            <person name="Labutti K."/>
            <person name="Haridas S."/>
            <person name="Kuo A."/>
            <person name="Salamov A."/>
            <person name="Ahrendt S.R."/>
            <person name="Lipzen A."/>
            <person name="Sullivan W."/>
            <person name="Andreopoulos W.B."/>
            <person name="Clum A."/>
            <person name="Lindquist E."/>
            <person name="Daum C."/>
            <person name="Ramamoorthy G.K."/>
            <person name="Gryganskyi A."/>
            <person name="Culley D."/>
            <person name="Magnuson J.K."/>
            <person name="James T.Y."/>
            <person name="O'Malley M.A."/>
            <person name="Stajich J.E."/>
            <person name="Spatafora J.W."/>
            <person name="Visel A."/>
            <person name="Grigoriev I.V."/>
        </authorList>
    </citation>
    <scope>NUCLEOTIDE SEQUENCE [LARGE SCALE GENOMIC DNA]</scope>
    <source>
        <strain evidence="5 6">PL171</strain>
    </source>
</reference>
<dbReference type="GO" id="GO:0004197">
    <property type="term" value="F:cysteine-type endopeptidase activity"/>
    <property type="evidence" value="ECO:0007669"/>
    <property type="project" value="InterPro"/>
</dbReference>
<proteinExistence type="inferred from homology"/>
<keyword evidence="3" id="KW-0788">Thiol protease</keyword>
<evidence type="ECO:0000313" key="6">
    <source>
        <dbReference type="Proteomes" id="UP000193411"/>
    </source>
</evidence>
<name>A0A1Y2HFV2_9FUNG</name>